<name>A0A9Q5HYA9_SANBA</name>
<dbReference type="EMBL" id="LNZH02000182">
    <property type="protein sequence ID" value="OCB88258.1"/>
    <property type="molecule type" value="Genomic_DNA"/>
</dbReference>
<gene>
    <name evidence="1" type="ORF">A7U60_g4664</name>
</gene>
<evidence type="ECO:0000313" key="1">
    <source>
        <dbReference type="EMBL" id="OCB88258.1"/>
    </source>
</evidence>
<proteinExistence type="predicted"/>
<accession>A0A9Q5HYA9</accession>
<dbReference type="Proteomes" id="UP000757232">
    <property type="component" value="Unassembled WGS sequence"/>
</dbReference>
<sequence length="67" mass="7432">MLTAVRLWHCQQRSLRLSSVNGNRIKWIRAATEPNATEPSTLPVLMEETMISADPLGADAGARERRG</sequence>
<reference evidence="1" key="1">
    <citation type="submission" date="2016-06" db="EMBL/GenBank/DDBJ databases">
        <title>Draft Genome sequence of the fungus Inonotus baumii.</title>
        <authorList>
            <person name="Zhu H."/>
            <person name="Lin W."/>
        </authorList>
    </citation>
    <scope>NUCLEOTIDE SEQUENCE</scope>
    <source>
        <strain evidence="1">821</strain>
    </source>
</reference>
<organism evidence="1 2">
    <name type="scientific">Sanghuangporus baumii</name>
    <name type="common">Phellinus baumii</name>
    <dbReference type="NCBI Taxonomy" id="108892"/>
    <lineage>
        <taxon>Eukaryota</taxon>
        <taxon>Fungi</taxon>
        <taxon>Dikarya</taxon>
        <taxon>Basidiomycota</taxon>
        <taxon>Agaricomycotina</taxon>
        <taxon>Agaricomycetes</taxon>
        <taxon>Hymenochaetales</taxon>
        <taxon>Hymenochaetaceae</taxon>
        <taxon>Sanghuangporus</taxon>
    </lineage>
</organism>
<protein>
    <submittedName>
        <fullName evidence="1">Uncharacterized protein</fullName>
    </submittedName>
</protein>
<keyword evidence="2" id="KW-1185">Reference proteome</keyword>
<dbReference type="AlphaFoldDB" id="A0A9Q5HYA9"/>
<comment type="caution">
    <text evidence="1">The sequence shown here is derived from an EMBL/GenBank/DDBJ whole genome shotgun (WGS) entry which is preliminary data.</text>
</comment>
<evidence type="ECO:0000313" key="2">
    <source>
        <dbReference type="Proteomes" id="UP000757232"/>
    </source>
</evidence>